<evidence type="ECO:0000256" key="8">
    <source>
        <dbReference type="SAM" id="MobiDB-lite"/>
    </source>
</evidence>
<proteinExistence type="inferred from homology"/>
<comment type="subcellular location">
    <subcellularLocation>
        <location evidence="1">Cell membrane</location>
        <topology evidence="1">Single-pass membrane protein</topology>
    </subcellularLocation>
</comment>
<dbReference type="PANTHER" id="PTHR30329">
    <property type="entry name" value="STATOR ELEMENT OF FLAGELLAR MOTOR COMPLEX"/>
    <property type="match status" value="1"/>
</dbReference>
<protein>
    <submittedName>
        <fullName evidence="11">OmpA family protein</fullName>
    </submittedName>
</protein>
<dbReference type="Pfam" id="PF00691">
    <property type="entry name" value="OmpA"/>
    <property type="match status" value="1"/>
</dbReference>
<name>A0ABX0KC06_9PROT</name>
<feature type="domain" description="OmpA-like" evidence="10">
    <location>
        <begin position="253"/>
        <end position="371"/>
    </location>
</feature>
<feature type="compositionally biased region" description="Polar residues" evidence="8">
    <location>
        <begin position="83"/>
        <end position="102"/>
    </location>
</feature>
<dbReference type="Proteomes" id="UP000615326">
    <property type="component" value="Unassembled WGS sequence"/>
</dbReference>
<keyword evidence="4 9" id="KW-0812">Transmembrane</keyword>
<dbReference type="InterPro" id="IPR025713">
    <property type="entry name" value="MotB-like_N_dom"/>
</dbReference>
<comment type="similarity">
    <text evidence="2">Belongs to the MotB family.</text>
</comment>
<evidence type="ECO:0000256" key="5">
    <source>
        <dbReference type="ARBA" id="ARBA00022989"/>
    </source>
</evidence>
<feature type="compositionally biased region" description="Polar residues" evidence="8">
    <location>
        <begin position="384"/>
        <end position="397"/>
    </location>
</feature>
<reference evidence="11 12" key="1">
    <citation type="journal article" date="2020" name="Int. J. Syst. Evol. Microbiol.">
        <title>Novel acetic acid bacteria from cider fermentations: Acetobacter conturbans sp. nov. and Acetobacter fallax sp. nov.</title>
        <authorList>
            <person name="Sombolestani A.S."/>
            <person name="Cleenwerck I."/>
            <person name="Cnockaert M."/>
            <person name="Borremans W."/>
            <person name="Wieme A.D."/>
            <person name="De Vuyst L."/>
            <person name="Vandamme P."/>
        </authorList>
    </citation>
    <scope>NUCLEOTIDE SEQUENCE [LARGE SCALE GENOMIC DNA]</scope>
    <source>
        <strain evidence="11 12">LMG 1637</strain>
    </source>
</reference>
<feature type="transmembrane region" description="Helical" evidence="9">
    <location>
        <begin position="31"/>
        <end position="50"/>
    </location>
</feature>
<keyword evidence="5 9" id="KW-1133">Transmembrane helix</keyword>
<feature type="region of interest" description="Disordered" evidence="8">
    <location>
        <begin position="83"/>
        <end position="106"/>
    </location>
</feature>
<evidence type="ECO:0000256" key="3">
    <source>
        <dbReference type="ARBA" id="ARBA00022475"/>
    </source>
</evidence>
<keyword evidence="6 7" id="KW-0472">Membrane</keyword>
<sequence>MAKNGDNKAKIVVIRRNSGGGSAHHGGAWKIAYADFVTAMMAFFLVMWLINATTEQRRRGIANFFNPMSSDGAATAHMMAEPSASTVSGNGSVQGAKNSAGSRTADLLPTSDSILKKSDEAATVPRGLAPGNGGVPARSGGFGPDVGVVMGRDIAGAGQILKQSGTIRAPVPSFPDRSIGMVTPAPAAIPRIVPIGGEKNGVTTSVGDGQDAAQQEQEDLESDARQMKAALAQDPVGAQAAQQLAVHVTPEGLQIEISETEKKPMFDSGSARLNVRAAHLLGVIAPYLTAMPQTLSIYGYTDGAIFRTSQSSNWTLSGARADSARSVLTQNGFPERRLVEVAGRADRELALPDDPGAAANRRIVLVLHREHDVQLPGAGPAADTTPSTSGNPASDSPAQPGAPP</sequence>
<keyword evidence="12" id="KW-1185">Reference proteome</keyword>
<dbReference type="Pfam" id="PF13677">
    <property type="entry name" value="MotB_plug"/>
    <property type="match status" value="1"/>
</dbReference>
<dbReference type="PANTHER" id="PTHR30329:SF21">
    <property type="entry name" value="LIPOPROTEIN YIAD-RELATED"/>
    <property type="match status" value="1"/>
</dbReference>
<dbReference type="InterPro" id="IPR006665">
    <property type="entry name" value="OmpA-like"/>
</dbReference>
<dbReference type="RefSeq" id="WP_173576115.1">
    <property type="nucleotide sequence ID" value="NZ_WOSW01000003.1"/>
</dbReference>
<evidence type="ECO:0000256" key="1">
    <source>
        <dbReference type="ARBA" id="ARBA00004162"/>
    </source>
</evidence>
<evidence type="ECO:0000256" key="9">
    <source>
        <dbReference type="SAM" id="Phobius"/>
    </source>
</evidence>
<evidence type="ECO:0000313" key="12">
    <source>
        <dbReference type="Proteomes" id="UP000615326"/>
    </source>
</evidence>
<evidence type="ECO:0000259" key="10">
    <source>
        <dbReference type="PROSITE" id="PS51123"/>
    </source>
</evidence>
<dbReference type="PROSITE" id="PS51123">
    <property type="entry name" value="OMPA_2"/>
    <property type="match status" value="1"/>
</dbReference>
<dbReference type="InterPro" id="IPR036737">
    <property type="entry name" value="OmpA-like_sf"/>
</dbReference>
<gene>
    <name evidence="11" type="ORF">GOB84_02810</name>
</gene>
<organism evidence="11 12">
    <name type="scientific">Acetobacter fallax</name>
    <dbReference type="NCBI Taxonomy" id="1737473"/>
    <lineage>
        <taxon>Bacteria</taxon>
        <taxon>Pseudomonadati</taxon>
        <taxon>Pseudomonadota</taxon>
        <taxon>Alphaproteobacteria</taxon>
        <taxon>Acetobacterales</taxon>
        <taxon>Acetobacteraceae</taxon>
        <taxon>Acetobacter</taxon>
    </lineage>
</organism>
<dbReference type="Gene3D" id="3.30.1330.60">
    <property type="entry name" value="OmpA-like domain"/>
    <property type="match status" value="1"/>
</dbReference>
<feature type="region of interest" description="Disordered" evidence="8">
    <location>
        <begin position="374"/>
        <end position="404"/>
    </location>
</feature>
<keyword evidence="3" id="KW-1003">Cell membrane</keyword>
<accession>A0ABX0KC06</accession>
<evidence type="ECO:0000256" key="2">
    <source>
        <dbReference type="ARBA" id="ARBA00008914"/>
    </source>
</evidence>
<dbReference type="EMBL" id="WOSW01000003">
    <property type="protein sequence ID" value="NHO31502.1"/>
    <property type="molecule type" value="Genomic_DNA"/>
</dbReference>
<dbReference type="InterPro" id="IPR050330">
    <property type="entry name" value="Bact_OuterMem_StrucFunc"/>
</dbReference>
<evidence type="ECO:0000256" key="4">
    <source>
        <dbReference type="ARBA" id="ARBA00022692"/>
    </source>
</evidence>
<evidence type="ECO:0000313" key="11">
    <source>
        <dbReference type="EMBL" id="NHO31502.1"/>
    </source>
</evidence>
<dbReference type="CDD" id="cd07185">
    <property type="entry name" value="OmpA_C-like"/>
    <property type="match status" value="1"/>
</dbReference>
<comment type="caution">
    <text evidence="11">The sequence shown here is derived from an EMBL/GenBank/DDBJ whole genome shotgun (WGS) entry which is preliminary data.</text>
</comment>
<evidence type="ECO:0000256" key="6">
    <source>
        <dbReference type="ARBA" id="ARBA00023136"/>
    </source>
</evidence>
<evidence type="ECO:0000256" key="7">
    <source>
        <dbReference type="PROSITE-ProRule" id="PRU00473"/>
    </source>
</evidence>
<dbReference type="SUPFAM" id="SSF103088">
    <property type="entry name" value="OmpA-like"/>
    <property type="match status" value="1"/>
</dbReference>